<dbReference type="GO" id="GO:0000725">
    <property type="term" value="P:recombinational repair"/>
    <property type="evidence" value="ECO:0007669"/>
    <property type="project" value="TreeGrafter"/>
</dbReference>
<sequence>MIKEQDLIQEDQEARTRIETDLDTTLLVEAGAGSGKTTSIVSRMIALIKTGKAQVRDIAAITFTNKAASELMRRFRMRLESELAKASEGSQERTRLEEAIRQVPESYIGTIHAFCGRLLRERPIEAKLDPAFKEMDEQENREFRDQCWDEYLEILRANGEESRIDELAALEVNIEDVKRAYSRAAQYEDVTIIIDKTVSQPDFNIIRDSLFSMIEEAACYIPSVEPEKDWDDLQKAIRMANRYLLSRDTSDEMNVLSLAKLFNRSLTVRQNRWTDKRMAKGFDQQFTDWKITTLQPFLQAWREYIHPKLIGFVLPAVDYYRKRRLGAGKLNFQDLLIKAAELLRSVPEVRAYFGRRYCHLFVDEFQDTDPIQAEMMLLLTGANPEESNWRKQRPRSGSLFVVGDPKQSIVRP</sequence>
<dbReference type="GO" id="GO:0016787">
    <property type="term" value="F:hydrolase activity"/>
    <property type="evidence" value="ECO:0007669"/>
    <property type="project" value="UniProtKB-UniRule"/>
</dbReference>
<evidence type="ECO:0000259" key="6">
    <source>
        <dbReference type="PROSITE" id="PS51198"/>
    </source>
</evidence>
<evidence type="ECO:0000256" key="2">
    <source>
        <dbReference type="ARBA" id="ARBA00022801"/>
    </source>
</evidence>
<dbReference type="PROSITE" id="PS51198">
    <property type="entry name" value="UVRD_HELICASE_ATP_BIND"/>
    <property type="match status" value="1"/>
</dbReference>
<keyword evidence="2 5" id="KW-0378">Hydrolase</keyword>
<dbReference type="InterPro" id="IPR014016">
    <property type="entry name" value="UvrD-like_ATP-bd"/>
</dbReference>
<dbReference type="OrthoDB" id="9810135at2"/>
<dbReference type="InterPro" id="IPR000212">
    <property type="entry name" value="DNA_helicase_UvrD/REP"/>
</dbReference>
<dbReference type="GO" id="GO:0005829">
    <property type="term" value="C:cytosol"/>
    <property type="evidence" value="ECO:0007669"/>
    <property type="project" value="TreeGrafter"/>
</dbReference>
<dbReference type="Proteomes" id="UP000317036">
    <property type="component" value="Unassembled WGS sequence"/>
</dbReference>
<evidence type="ECO:0000313" key="7">
    <source>
        <dbReference type="EMBL" id="TVY08358.1"/>
    </source>
</evidence>
<dbReference type="Pfam" id="PF00580">
    <property type="entry name" value="UvrD-helicase"/>
    <property type="match status" value="1"/>
</dbReference>
<evidence type="ECO:0000256" key="1">
    <source>
        <dbReference type="ARBA" id="ARBA00022741"/>
    </source>
</evidence>
<dbReference type="EMBL" id="VNJI01000024">
    <property type="protein sequence ID" value="TVY08358.1"/>
    <property type="molecule type" value="Genomic_DNA"/>
</dbReference>
<dbReference type="AlphaFoldDB" id="A0A559K8B0"/>
<evidence type="ECO:0000256" key="5">
    <source>
        <dbReference type="PROSITE-ProRule" id="PRU00560"/>
    </source>
</evidence>
<feature type="binding site" evidence="5">
    <location>
        <begin position="30"/>
        <end position="37"/>
    </location>
    <ligand>
        <name>ATP</name>
        <dbReference type="ChEBI" id="CHEBI:30616"/>
    </ligand>
</feature>
<dbReference type="InterPro" id="IPR027417">
    <property type="entry name" value="P-loop_NTPase"/>
</dbReference>
<proteinExistence type="predicted"/>
<protein>
    <submittedName>
        <fullName evidence="7">AAA family ATPase</fullName>
    </submittedName>
</protein>
<dbReference type="Gene3D" id="3.40.50.300">
    <property type="entry name" value="P-loop containing nucleotide triphosphate hydrolases"/>
    <property type="match status" value="2"/>
</dbReference>
<dbReference type="GO" id="GO:0003677">
    <property type="term" value="F:DNA binding"/>
    <property type="evidence" value="ECO:0007669"/>
    <property type="project" value="InterPro"/>
</dbReference>
<keyword evidence="1 5" id="KW-0547">Nucleotide-binding</keyword>
<gene>
    <name evidence="7" type="ORF">FPZ49_19125</name>
</gene>
<keyword evidence="8" id="KW-1185">Reference proteome</keyword>
<evidence type="ECO:0000256" key="3">
    <source>
        <dbReference type="ARBA" id="ARBA00022806"/>
    </source>
</evidence>
<accession>A0A559K8B0</accession>
<comment type="caution">
    <text evidence="7">The sequence shown here is derived from an EMBL/GenBank/DDBJ whole genome shotgun (WGS) entry which is preliminary data.</text>
</comment>
<evidence type="ECO:0000256" key="4">
    <source>
        <dbReference type="ARBA" id="ARBA00022840"/>
    </source>
</evidence>
<dbReference type="GO" id="GO:0043138">
    <property type="term" value="F:3'-5' DNA helicase activity"/>
    <property type="evidence" value="ECO:0007669"/>
    <property type="project" value="TreeGrafter"/>
</dbReference>
<dbReference type="RefSeq" id="WP_144849861.1">
    <property type="nucleotide sequence ID" value="NZ_VNJI01000024.1"/>
</dbReference>
<dbReference type="PANTHER" id="PTHR11070">
    <property type="entry name" value="UVRD / RECB / PCRA DNA HELICASE FAMILY MEMBER"/>
    <property type="match status" value="1"/>
</dbReference>
<dbReference type="PANTHER" id="PTHR11070:SF2">
    <property type="entry name" value="ATP-DEPENDENT DNA HELICASE SRS2"/>
    <property type="match status" value="1"/>
</dbReference>
<evidence type="ECO:0000313" key="8">
    <source>
        <dbReference type="Proteomes" id="UP000317036"/>
    </source>
</evidence>
<dbReference type="SUPFAM" id="SSF52540">
    <property type="entry name" value="P-loop containing nucleoside triphosphate hydrolases"/>
    <property type="match status" value="1"/>
</dbReference>
<organism evidence="7 8">
    <name type="scientific">Paenibacillus cremeus</name>
    <dbReference type="NCBI Taxonomy" id="2163881"/>
    <lineage>
        <taxon>Bacteria</taxon>
        <taxon>Bacillati</taxon>
        <taxon>Bacillota</taxon>
        <taxon>Bacilli</taxon>
        <taxon>Bacillales</taxon>
        <taxon>Paenibacillaceae</taxon>
        <taxon>Paenibacillus</taxon>
    </lineage>
</organism>
<dbReference type="GO" id="GO:0005524">
    <property type="term" value="F:ATP binding"/>
    <property type="evidence" value="ECO:0007669"/>
    <property type="project" value="UniProtKB-UniRule"/>
</dbReference>
<feature type="domain" description="UvrD-like helicase ATP-binding" evidence="6">
    <location>
        <begin position="9"/>
        <end position="412"/>
    </location>
</feature>
<keyword evidence="3 5" id="KW-0347">Helicase</keyword>
<reference evidence="7 8" key="1">
    <citation type="submission" date="2019-07" db="EMBL/GenBank/DDBJ databases">
        <authorList>
            <person name="Kim J."/>
        </authorList>
    </citation>
    <scope>NUCLEOTIDE SEQUENCE [LARGE SCALE GENOMIC DNA]</scope>
    <source>
        <strain evidence="7 8">JC52</strain>
    </source>
</reference>
<keyword evidence="4 5" id="KW-0067">ATP-binding</keyword>
<name>A0A559K8B0_9BACL</name>